<reference evidence="2" key="2">
    <citation type="submission" date="2023-03" db="EMBL/GenBank/DDBJ databases">
        <authorList>
            <person name="Zhang Z."/>
        </authorList>
    </citation>
    <scope>NUCLEOTIDE SEQUENCE</scope>
    <source>
        <strain evidence="2">DSA</strain>
    </source>
</reference>
<evidence type="ECO:0000256" key="1">
    <source>
        <dbReference type="SAM" id="Phobius"/>
    </source>
</evidence>
<keyword evidence="1" id="KW-0472">Membrane</keyword>
<protein>
    <recommendedName>
        <fullName evidence="4">MotA/TolQ/ExbB proton channel domain-containing protein</fullName>
    </recommendedName>
</protein>
<dbReference type="AlphaFoldDB" id="A0AAW7ZC94"/>
<evidence type="ECO:0000313" key="2">
    <source>
        <dbReference type="EMBL" id="MDO7787145.1"/>
    </source>
</evidence>
<feature type="transmembrane region" description="Helical" evidence="1">
    <location>
        <begin position="61"/>
        <end position="85"/>
    </location>
</feature>
<comment type="caution">
    <text evidence="2">The sequence shown here is derived from an EMBL/GenBank/DDBJ whole genome shotgun (WGS) entry which is preliminary data.</text>
</comment>
<accession>A0AAW7ZC94</accession>
<gene>
    <name evidence="2" type="ORF">P6N53_07935</name>
</gene>
<keyword evidence="1" id="KW-1133">Transmembrane helix</keyword>
<name>A0AAW7ZC94_9FIRM</name>
<feature type="transmembrane region" description="Helical" evidence="1">
    <location>
        <begin position="131"/>
        <end position="152"/>
    </location>
</feature>
<evidence type="ECO:0000313" key="3">
    <source>
        <dbReference type="Proteomes" id="UP001172911"/>
    </source>
</evidence>
<keyword evidence="3" id="KW-1185">Reference proteome</keyword>
<reference evidence="2" key="1">
    <citation type="journal article" date="2023" name="J. Hazard. Mater.">
        <title>Anaerobic biodegradation of pyrene and benzo[a]pyrene by a new sulfate-reducing Desulforamulus aquiferis strain DSA.</title>
        <authorList>
            <person name="Zhang Z."/>
            <person name="Sun J."/>
            <person name="Gong X."/>
            <person name="Wang C."/>
            <person name="Wang H."/>
        </authorList>
    </citation>
    <scope>NUCLEOTIDE SEQUENCE</scope>
    <source>
        <strain evidence="2">DSA</strain>
    </source>
</reference>
<keyword evidence="1" id="KW-0812">Transmembrane</keyword>
<evidence type="ECO:0008006" key="4">
    <source>
        <dbReference type="Google" id="ProtNLM"/>
    </source>
</evidence>
<dbReference type="EMBL" id="JARPTC010000010">
    <property type="protein sequence ID" value="MDO7787145.1"/>
    <property type="molecule type" value="Genomic_DNA"/>
</dbReference>
<dbReference type="Proteomes" id="UP001172911">
    <property type="component" value="Unassembled WGS sequence"/>
</dbReference>
<proteinExistence type="predicted"/>
<sequence>MINAKLNILANRLKKKESGYIQSIYEIENRYNKYHINKLVKVKLQIQEEIIETKEFNFSHIFASILLTFITLIFTPIFTILISFYGVMISTVTIFASNGISTKEESKLAMENLLDVIPSVMNELLNFFVTYYYLYLAALIIFIVISVCFLHIRRASKIAYLNRLLEVVNYLIDKKSIQS</sequence>
<dbReference type="RefSeq" id="WP_304542289.1">
    <property type="nucleotide sequence ID" value="NZ_JARPTC010000010.1"/>
</dbReference>
<organism evidence="2 3">
    <name type="scientific">Desulforamulus aquiferis</name>
    <dbReference type="NCBI Taxonomy" id="1397668"/>
    <lineage>
        <taxon>Bacteria</taxon>
        <taxon>Bacillati</taxon>
        <taxon>Bacillota</taxon>
        <taxon>Clostridia</taxon>
        <taxon>Eubacteriales</taxon>
        <taxon>Peptococcaceae</taxon>
        <taxon>Desulforamulus</taxon>
    </lineage>
</organism>